<dbReference type="InterPro" id="IPR036761">
    <property type="entry name" value="TTHA0802/YceI-like_sf"/>
</dbReference>
<dbReference type="PANTHER" id="PTHR34406">
    <property type="entry name" value="PROTEIN YCEI"/>
    <property type="match status" value="1"/>
</dbReference>
<accession>A0ABQ4PZR6</accession>
<sequence>MKHYIGLAFAALAVSAPAAHAVEYTQVQSDKSNIGFAYQQMGVKMDGKFRKFSSQLRFDPAKPATAAASFDVDLLSVDLGSGEAEQEVAGKPWFNSKAFPTARFVSSGVRPLGGNRYEVAGKLSIKGKTQDIVVPATFVEQGKTGVFNGSFTLRRGDYAIGEGSWSKFDIVANDVTVTFRITAAAN</sequence>
<gene>
    <name evidence="3" type="ORF">NCCP691_03200</name>
</gene>
<dbReference type="RefSeq" id="WP_220806474.1">
    <property type="nucleotide sequence ID" value="NZ_BPMK01000001.1"/>
</dbReference>
<dbReference type="Gene3D" id="2.40.128.110">
    <property type="entry name" value="Lipid/polyisoprenoid-binding, YceI-like"/>
    <property type="match status" value="1"/>
</dbReference>
<feature type="chain" id="PRO_5045473903" description="Lipid/polyisoprenoid-binding YceI-like domain-containing protein" evidence="1">
    <location>
        <begin position="22"/>
        <end position="186"/>
    </location>
</feature>
<evidence type="ECO:0000259" key="2">
    <source>
        <dbReference type="SMART" id="SM00867"/>
    </source>
</evidence>
<dbReference type="SUPFAM" id="SSF101874">
    <property type="entry name" value="YceI-like"/>
    <property type="match status" value="1"/>
</dbReference>
<name>A0ABQ4PZR6_9BURK</name>
<dbReference type="EMBL" id="BPMK01000001">
    <property type="protein sequence ID" value="GIZ50306.1"/>
    <property type="molecule type" value="Genomic_DNA"/>
</dbReference>
<dbReference type="PANTHER" id="PTHR34406:SF1">
    <property type="entry name" value="PROTEIN YCEI"/>
    <property type="match status" value="1"/>
</dbReference>
<organism evidence="3 4">
    <name type="scientific">Noviherbaspirillum aridicola</name>
    <dbReference type="NCBI Taxonomy" id="2849687"/>
    <lineage>
        <taxon>Bacteria</taxon>
        <taxon>Pseudomonadati</taxon>
        <taxon>Pseudomonadota</taxon>
        <taxon>Betaproteobacteria</taxon>
        <taxon>Burkholderiales</taxon>
        <taxon>Oxalobacteraceae</taxon>
        <taxon>Noviherbaspirillum</taxon>
    </lineage>
</organism>
<feature type="signal peptide" evidence="1">
    <location>
        <begin position="1"/>
        <end position="21"/>
    </location>
</feature>
<dbReference type="InterPro" id="IPR007372">
    <property type="entry name" value="Lipid/polyisoprenoid-bd_YceI"/>
</dbReference>
<dbReference type="Pfam" id="PF04264">
    <property type="entry name" value="YceI"/>
    <property type="match status" value="1"/>
</dbReference>
<feature type="domain" description="Lipid/polyisoprenoid-binding YceI-like" evidence="2">
    <location>
        <begin position="23"/>
        <end position="184"/>
    </location>
</feature>
<evidence type="ECO:0000313" key="4">
    <source>
        <dbReference type="Proteomes" id="UP000887222"/>
    </source>
</evidence>
<protein>
    <recommendedName>
        <fullName evidence="2">Lipid/polyisoprenoid-binding YceI-like domain-containing protein</fullName>
    </recommendedName>
</protein>
<comment type="caution">
    <text evidence="3">The sequence shown here is derived from an EMBL/GenBank/DDBJ whole genome shotgun (WGS) entry which is preliminary data.</text>
</comment>
<keyword evidence="1" id="KW-0732">Signal</keyword>
<keyword evidence="4" id="KW-1185">Reference proteome</keyword>
<dbReference type="SMART" id="SM00867">
    <property type="entry name" value="YceI"/>
    <property type="match status" value="1"/>
</dbReference>
<evidence type="ECO:0000313" key="3">
    <source>
        <dbReference type="EMBL" id="GIZ50306.1"/>
    </source>
</evidence>
<evidence type="ECO:0000256" key="1">
    <source>
        <dbReference type="SAM" id="SignalP"/>
    </source>
</evidence>
<dbReference type="Proteomes" id="UP000887222">
    <property type="component" value="Unassembled WGS sequence"/>
</dbReference>
<proteinExistence type="predicted"/>
<reference evidence="3 4" key="1">
    <citation type="journal article" date="2022" name="Int. J. Syst. Evol. Microbiol.">
        <title>Noviherbaspirillum aridicola sp. nov., isolated from an arid soil in Pakistan.</title>
        <authorList>
            <person name="Khan I.U."/>
            <person name="Saqib M."/>
            <person name="Amin A."/>
            <person name="Hussain F."/>
            <person name="Li L."/>
            <person name="Liu Y.H."/>
            <person name="Fang B.Z."/>
            <person name="Ahmed I."/>
            <person name="Li W.J."/>
        </authorList>
    </citation>
    <scope>NUCLEOTIDE SEQUENCE [LARGE SCALE GENOMIC DNA]</scope>
    <source>
        <strain evidence="3 4">NCCP-691</strain>
    </source>
</reference>